<organism evidence="1 2">
    <name type="scientific">Zostera marina</name>
    <name type="common">Eelgrass</name>
    <dbReference type="NCBI Taxonomy" id="29655"/>
    <lineage>
        <taxon>Eukaryota</taxon>
        <taxon>Viridiplantae</taxon>
        <taxon>Streptophyta</taxon>
        <taxon>Embryophyta</taxon>
        <taxon>Tracheophyta</taxon>
        <taxon>Spermatophyta</taxon>
        <taxon>Magnoliopsida</taxon>
        <taxon>Liliopsida</taxon>
        <taxon>Zosteraceae</taxon>
        <taxon>Zostera</taxon>
    </lineage>
</organism>
<proteinExistence type="predicted"/>
<name>A0A0K9P0U3_ZOSMR</name>
<evidence type="ECO:0000313" key="2">
    <source>
        <dbReference type="Proteomes" id="UP000036987"/>
    </source>
</evidence>
<dbReference type="Proteomes" id="UP000036987">
    <property type="component" value="Unassembled WGS sequence"/>
</dbReference>
<sequence length="231" mass="26561">MPVLKKKKKAMRKMKRCEVPATRQSPMAKRSDSFDLSTIQFNKLENVRKAVETIVPEIFGVEVREVGEVLKTFVPEVGVPEVPEVLKTIVPEVVLNIVPEVPKTIVLEVLVEEVPEMLRNIVPDVVEHEVPEEVIAEDVVVEPEVPQDVVVEAVVVEAEVREEAAFSKKLKTIVDESCEERWTSFLLKWLKPMLLKRRKPLFVKWFNLKLLLKTFLTSLRMSRPMLTFRVP</sequence>
<reference evidence="2" key="1">
    <citation type="journal article" date="2016" name="Nature">
        <title>The genome of the seagrass Zostera marina reveals angiosperm adaptation to the sea.</title>
        <authorList>
            <person name="Olsen J.L."/>
            <person name="Rouze P."/>
            <person name="Verhelst B."/>
            <person name="Lin Y.-C."/>
            <person name="Bayer T."/>
            <person name="Collen J."/>
            <person name="Dattolo E."/>
            <person name="De Paoli E."/>
            <person name="Dittami S."/>
            <person name="Maumus F."/>
            <person name="Michel G."/>
            <person name="Kersting A."/>
            <person name="Lauritano C."/>
            <person name="Lohaus R."/>
            <person name="Toepel M."/>
            <person name="Tonon T."/>
            <person name="Vanneste K."/>
            <person name="Amirebrahimi M."/>
            <person name="Brakel J."/>
            <person name="Bostroem C."/>
            <person name="Chovatia M."/>
            <person name="Grimwood J."/>
            <person name="Jenkins J.W."/>
            <person name="Jueterbock A."/>
            <person name="Mraz A."/>
            <person name="Stam W.T."/>
            <person name="Tice H."/>
            <person name="Bornberg-Bauer E."/>
            <person name="Green P.J."/>
            <person name="Pearson G.A."/>
            <person name="Procaccini G."/>
            <person name="Duarte C.M."/>
            <person name="Schmutz J."/>
            <person name="Reusch T.B.H."/>
            <person name="Van de Peer Y."/>
        </authorList>
    </citation>
    <scope>NUCLEOTIDE SEQUENCE [LARGE SCALE GENOMIC DNA]</scope>
    <source>
        <strain evidence="2">cv. Finnish</strain>
    </source>
</reference>
<comment type="caution">
    <text evidence="1">The sequence shown here is derived from an EMBL/GenBank/DDBJ whole genome shotgun (WGS) entry which is preliminary data.</text>
</comment>
<protein>
    <submittedName>
        <fullName evidence="1">Uncharacterized protein</fullName>
    </submittedName>
</protein>
<accession>A0A0K9P0U3</accession>
<dbReference type="EMBL" id="LFYR01001430">
    <property type="protein sequence ID" value="KMZ61835.1"/>
    <property type="molecule type" value="Genomic_DNA"/>
</dbReference>
<gene>
    <name evidence="1" type="ORF">ZOSMA_4G01240</name>
</gene>
<dbReference type="AlphaFoldDB" id="A0A0K9P0U3"/>
<evidence type="ECO:0000313" key="1">
    <source>
        <dbReference type="EMBL" id="KMZ61835.1"/>
    </source>
</evidence>
<keyword evidence="2" id="KW-1185">Reference proteome</keyword>